<feature type="compositionally biased region" description="Low complexity" evidence="1">
    <location>
        <begin position="267"/>
        <end position="276"/>
    </location>
</feature>
<feature type="compositionally biased region" description="Low complexity" evidence="1">
    <location>
        <begin position="95"/>
        <end position="105"/>
    </location>
</feature>
<protein>
    <submittedName>
        <fullName evidence="2">Uncharacterized protein</fullName>
    </submittedName>
</protein>
<gene>
    <name evidence="2" type="ORF">LTR36_010407</name>
</gene>
<evidence type="ECO:0000313" key="2">
    <source>
        <dbReference type="EMBL" id="KAK4539754.1"/>
    </source>
</evidence>
<feature type="compositionally biased region" description="Polar residues" evidence="1">
    <location>
        <begin position="30"/>
        <end position="39"/>
    </location>
</feature>
<sequence>MSALKPPRIDTFDPGAHELSDSDDHFSSADEGTTPNPNRLSAGAPPSPVPVTRVERVDDQPAHGEVPGTPAYELRTKDAVPDEVEIVPEGKRSRSGTQSRGRSMSHLSQGSRPNTPGGSPIPKTVVERVDDKPAHGEVDGTLAKEMRMADAAPDEVITAPSEARDGQIDGRAEDDQPVDEEQRQAWFRSMWEEEKGERNAAPPDEAALAQPEEEEAGQADDDDAFGDDFDDFNEGGGGDDDDFGDFDEAEAAVEEEPAAEEPPPAAQPVAPDVLAGLPPLTLHPLTKPDTHAAISPYITAILPPTTTTTTDHQPTPGPPPKQQYTTLPPLNLPQTSPFLSDRSLSLWQQLVSPPPMQPPDWTRSRIRRLFLVSLGVPVDLDEILPPSGQGRLVLPNINITLHPSASGTPRASTALERLKDQEGGGGANTSTTSLDSKTGQPKKSSSRRGIIAGRPGPPPPPDFDLNAAALVCSTTPLAMSVYGDEELRQHVQTLERLNGRASGVLEYWLQRKDEGLKEKEALEGVIENLVGFVKGRRGGR</sequence>
<proteinExistence type="predicted"/>
<feature type="region of interest" description="Disordered" evidence="1">
    <location>
        <begin position="1"/>
        <end position="276"/>
    </location>
</feature>
<dbReference type="Proteomes" id="UP001324427">
    <property type="component" value="Unassembled WGS sequence"/>
</dbReference>
<evidence type="ECO:0000256" key="1">
    <source>
        <dbReference type="SAM" id="MobiDB-lite"/>
    </source>
</evidence>
<feature type="compositionally biased region" description="Polar residues" evidence="1">
    <location>
        <begin position="106"/>
        <end position="117"/>
    </location>
</feature>
<name>A0AAV9J558_9PEZI</name>
<feature type="compositionally biased region" description="Basic and acidic residues" evidence="1">
    <location>
        <begin position="7"/>
        <end position="28"/>
    </location>
</feature>
<reference evidence="2 3" key="1">
    <citation type="submission" date="2021-11" db="EMBL/GenBank/DDBJ databases">
        <title>Black yeast isolated from Biological Soil Crust.</title>
        <authorList>
            <person name="Kurbessoian T."/>
        </authorList>
    </citation>
    <scope>NUCLEOTIDE SEQUENCE [LARGE SCALE GENOMIC DNA]</scope>
    <source>
        <strain evidence="2 3">CCFEE 5522</strain>
    </source>
</reference>
<feature type="compositionally biased region" description="Basic and acidic residues" evidence="1">
    <location>
        <begin position="53"/>
        <end position="62"/>
    </location>
</feature>
<feature type="region of interest" description="Disordered" evidence="1">
    <location>
        <begin position="303"/>
        <end position="325"/>
    </location>
</feature>
<keyword evidence="3" id="KW-1185">Reference proteome</keyword>
<dbReference type="Pfam" id="PF17104">
    <property type="entry name" value="YBL010C_LAA2"/>
    <property type="match status" value="1"/>
</dbReference>
<feature type="compositionally biased region" description="Low complexity" evidence="1">
    <location>
        <begin position="200"/>
        <end position="210"/>
    </location>
</feature>
<evidence type="ECO:0000313" key="3">
    <source>
        <dbReference type="Proteomes" id="UP001324427"/>
    </source>
</evidence>
<dbReference type="AlphaFoldDB" id="A0AAV9J558"/>
<feature type="compositionally biased region" description="Acidic residues" evidence="1">
    <location>
        <begin position="211"/>
        <end position="259"/>
    </location>
</feature>
<feature type="compositionally biased region" description="Polar residues" evidence="1">
    <location>
        <begin position="428"/>
        <end position="443"/>
    </location>
</feature>
<dbReference type="EMBL" id="JAVFHQ010000084">
    <property type="protein sequence ID" value="KAK4539754.1"/>
    <property type="molecule type" value="Genomic_DNA"/>
</dbReference>
<accession>A0AAV9J558</accession>
<feature type="compositionally biased region" description="Basic and acidic residues" evidence="1">
    <location>
        <begin position="125"/>
        <end position="148"/>
    </location>
</feature>
<dbReference type="PANTHER" id="PTHR38698">
    <property type="entry name" value="EXPRESSED PROTEIN"/>
    <property type="match status" value="1"/>
</dbReference>
<comment type="caution">
    <text evidence="2">The sequence shown here is derived from an EMBL/GenBank/DDBJ whole genome shotgun (WGS) entry which is preliminary data.</text>
</comment>
<organism evidence="2 3">
    <name type="scientific">Oleoguttula mirabilis</name>
    <dbReference type="NCBI Taxonomy" id="1507867"/>
    <lineage>
        <taxon>Eukaryota</taxon>
        <taxon>Fungi</taxon>
        <taxon>Dikarya</taxon>
        <taxon>Ascomycota</taxon>
        <taxon>Pezizomycotina</taxon>
        <taxon>Dothideomycetes</taxon>
        <taxon>Dothideomycetidae</taxon>
        <taxon>Mycosphaerellales</taxon>
        <taxon>Teratosphaeriaceae</taxon>
        <taxon>Oleoguttula</taxon>
    </lineage>
</organism>
<feature type="compositionally biased region" description="Basic and acidic residues" evidence="1">
    <location>
        <begin position="162"/>
        <end position="174"/>
    </location>
</feature>
<feature type="compositionally biased region" description="Low complexity" evidence="1">
    <location>
        <begin position="303"/>
        <end position="314"/>
    </location>
</feature>
<dbReference type="PANTHER" id="PTHR38698:SF1">
    <property type="entry name" value="FUNGAL PROTEIN"/>
    <property type="match status" value="1"/>
</dbReference>
<feature type="region of interest" description="Disordered" evidence="1">
    <location>
        <begin position="419"/>
        <end position="463"/>
    </location>
</feature>
<dbReference type="InterPro" id="IPR031355">
    <property type="entry name" value="YBL010C/LAA2-like"/>
</dbReference>